<evidence type="ECO:0000313" key="4">
    <source>
        <dbReference type="EMBL" id="EEF81102.1"/>
    </source>
</evidence>
<dbReference type="Proteomes" id="UP000004679">
    <property type="component" value="Unassembled WGS sequence"/>
</dbReference>
<dbReference type="SUPFAM" id="SSF74982">
    <property type="entry name" value="Small protein B (SmpB)"/>
    <property type="match status" value="1"/>
</dbReference>
<evidence type="ECO:0000256" key="3">
    <source>
        <dbReference type="HAMAP-Rule" id="MF_00023"/>
    </source>
</evidence>
<reference evidence="4 5" key="1">
    <citation type="journal article" date="2011" name="J. Bacteriol.">
        <title>Draft genome sequence of the chemolithoheterotrophic, halophilic methylotroph Methylophaga thiooxydans DMS010.</title>
        <authorList>
            <person name="Boden R."/>
            <person name="Ferriera S."/>
            <person name="Johnson J."/>
            <person name="Kelly D.P."/>
            <person name="Murrell J.C."/>
            <person name="Schafer H."/>
        </authorList>
    </citation>
    <scope>NUCLEOTIDE SEQUENCE [LARGE SCALE GENOMIC DNA]</scope>
    <source>
        <strain evidence="4 5">DMS010</strain>
    </source>
</reference>
<dbReference type="NCBIfam" id="TIGR00086">
    <property type="entry name" value="smpB"/>
    <property type="match status" value="1"/>
</dbReference>
<dbReference type="AlphaFoldDB" id="C0N1M6"/>
<dbReference type="CDD" id="cd09294">
    <property type="entry name" value="SmpB"/>
    <property type="match status" value="1"/>
</dbReference>
<evidence type="ECO:0000256" key="1">
    <source>
        <dbReference type="ARBA" id="ARBA00022490"/>
    </source>
</evidence>
<dbReference type="HAMAP" id="MF_00023">
    <property type="entry name" value="SmpB"/>
    <property type="match status" value="1"/>
</dbReference>
<dbReference type="GO" id="GO:0003723">
    <property type="term" value="F:RNA binding"/>
    <property type="evidence" value="ECO:0007669"/>
    <property type="project" value="UniProtKB-UniRule"/>
</dbReference>
<dbReference type="EMBL" id="GG657883">
    <property type="protein sequence ID" value="EEF81102.1"/>
    <property type="molecule type" value="Genomic_DNA"/>
</dbReference>
<protein>
    <recommendedName>
        <fullName evidence="3">SsrA-binding protein</fullName>
    </recommendedName>
    <alternativeName>
        <fullName evidence="3">Small protein B</fullName>
    </alternativeName>
</protein>
<dbReference type="GO" id="GO:0070930">
    <property type="term" value="P:trans-translation-dependent protein tagging"/>
    <property type="evidence" value="ECO:0007669"/>
    <property type="project" value="TreeGrafter"/>
</dbReference>
<keyword evidence="2 3" id="KW-0694">RNA-binding</keyword>
<name>C0N1M6_9GAMM</name>
<dbReference type="GO" id="GO:0070929">
    <property type="term" value="P:trans-translation"/>
    <property type="evidence" value="ECO:0007669"/>
    <property type="project" value="UniProtKB-UniRule"/>
</dbReference>
<dbReference type="HOGENOM" id="CLU_108953_3_0_6"/>
<comment type="function">
    <text evidence="3">Required for rescue of stalled ribosomes mediated by trans-translation. Binds to transfer-messenger RNA (tmRNA), required for stable association of tmRNA with ribosomes. tmRNA and SmpB together mimic tRNA shape, replacing the anticodon stem-loop with SmpB. tmRNA is encoded by the ssrA gene; the 2 termini fold to resemble tRNA(Ala) and it encodes a 'tag peptide', a short internal open reading frame. During trans-translation Ala-aminoacylated tmRNA acts like a tRNA, entering the A-site of stalled ribosomes, displacing the stalled mRNA. The ribosome then switches to translate the ORF on the tmRNA; the nascent peptide is terminated with the 'tag peptide' encoded by the tmRNA and targeted for degradation. The ribosome is freed to recommence translation, which seems to be the essential function of trans-translation.</text>
</comment>
<dbReference type="PANTHER" id="PTHR30308">
    <property type="entry name" value="TMRNA-BINDING COMPONENT OF TRANS-TRANSLATION TAGGING COMPLEX"/>
    <property type="match status" value="1"/>
</dbReference>
<evidence type="ECO:0000256" key="2">
    <source>
        <dbReference type="ARBA" id="ARBA00022884"/>
    </source>
</evidence>
<dbReference type="PANTHER" id="PTHR30308:SF2">
    <property type="entry name" value="SSRA-BINDING PROTEIN"/>
    <property type="match status" value="1"/>
</dbReference>
<comment type="similarity">
    <text evidence="3">Belongs to the SmpB family.</text>
</comment>
<organism evidence="4 5">
    <name type="scientific">Methylophaga thiooxydans DMS010</name>
    <dbReference type="NCBI Taxonomy" id="637616"/>
    <lineage>
        <taxon>Bacteria</taxon>
        <taxon>Pseudomonadati</taxon>
        <taxon>Pseudomonadota</taxon>
        <taxon>Gammaproteobacteria</taxon>
        <taxon>Thiotrichales</taxon>
        <taxon>Piscirickettsiaceae</taxon>
        <taxon>Methylophaga</taxon>
    </lineage>
</organism>
<proteinExistence type="inferred from homology"/>
<keyword evidence="1 3" id="KW-0963">Cytoplasm</keyword>
<accession>C0N1M6</accession>
<dbReference type="InterPro" id="IPR020081">
    <property type="entry name" value="SsrA-bd_prot_CS"/>
</dbReference>
<dbReference type="Gene3D" id="2.40.280.10">
    <property type="match status" value="1"/>
</dbReference>
<dbReference type="Pfam" id="PF01668">
    <property type="entry name" value="SmpB"/>
    <property type="match status" value="1"/>
</dbReference>
<gene>
    <name evidence="3 4" type="primary">smpB</name>
    <name evidence="4" type="ORF">MDMS009_94</name>
</gene>
<dbReference type="GO" id="GO:0005829">
    <property type="term" value="C:cytosol"/>
    <property type="evidence" value="ECO:0007669"/>
    <property type="project" value="TreeGrafter"/>
</dbReference>
<dbReference type="InterPro" id="IPR000037">
    <property type="entry name" value="SsrA-bd_prot"/>
</dbReference>
<sequence length="161" mass="18665">MGMAAKKNKKKADDNTIAVNRKVRHDFFIEERFEAGLVLEGWEVKSLRDGRVQLNESYVHVRNGEAWLANALITALKTASTHIKPEPQRDRKLLLHRKELGKLIGAVDRKGYTLVPLNMYWKKGKAKIQIALAKGKQLHDKRATEKERDWNRDKARIMKIR</sequence>
<dbReference type="NCBIfam" id="NF003843">
    <property type="entry name" value="PRK05422.1"/>
    <property type="match status" value="1"/>
</dbReference>
<evidence type="ECO:0000313" key="5">
    <source>
        <dbReference type="Proteomes" id="UP000004679"/>
    </source>
</evidence>
<dbReference type="InterPro" id="IPR023620">
    <property type="entry name" value="SmpB"/>
</dbReference>
<keyword evidence="5" id="KW-1185">Reference proteome</keyword>
<comment type="subcellular location">
    <subcellularLocation>
        <location evidence="3">Cytoplasm</location>
    </subcellularLocation>
    <text evidence="3">The tmRNA-SmpB complex associates with stalled 70S ribosomes.</text>
</comment>
<dbReference type="PROSITE" id="PS01317">
    <property type="entry name" value="SSRP"/>
    <property type="match status" value="1"/>
</dbReference>